<evidence type="ECO:0000313" key="1">
    <source>
        <dbReference type="EMBL" id="KYN28083.1"/>
    </source>
</evidence>
<name>A0A195EIK0_9HYME</name>
<dbReference type="EMBL" id="KQ978822">
    <property type="protein sequence ID" value="KYN28083.1"/>
    <property type="molecule type" value="Genomic_DNA"/>
</dbReference>
<evidence type="ECO:0000313" key="2">
    <source>
        <dbReference type="Proteomes" id="UP000078492"/>
    </source>
</evidence>
<keyword evidence="2" id="KW-1185">Reference proteome</keyword>
<proteinExistence type="predicted"/>
<accession>A0A195EIK0</accession>
<gene>
    <name evidence="1" type="ORF">ALC57_02519</name>
</gene>
<feature type="non-terminal residue" evidence="1">
    <location>
        <position position="1"/>
    </location>
</feature>
<dbReference type="Proteomes" id="UP000078492">
    <property type="component" value="Unassembled WGS sequence"/>
</dbReference>
<organism evidence="1 2">
    <name type="scientific">Trachymyrmex cornetzi</name>
    <dbReference type="NCBI Taxonomy" id="471704"/>
    <lineage>
        <taxon>Eukaryota</taxon>
        <taxon>Metazoa</taxon>
        <taxon>Ecdysozoa</taxon>
        <taxon>Arthropoda</taxon>
        <taxon>Hexapoda</taxon>
        <taxon>Insecta</taxon>
        <taxon>Pterygota</taxon>
        <taxon>Neoptera</taxon>
        <taxon>Endopterygota</taxon>
        <taxon>Hymenoptera</taxon>
        <taxon>Apocrita</taxon>
        <taxon>Aculeata</taxon>
        <taxon>Formicoidea</taxon>
        <taxon>Formicidae</taxon>
        <taxon>Myrmicinae</taxon>
        <taxon>Trachymyrmex</taxon>
    </lineage>
</organism>
<protein>
    <submittedName>
        <fullName evidence="1">Uncharacterized protein</fullName>
    </submittedName>
</protein>
<reference evidence="1 2" key="1">
    <citation type="submission" date="2015-09" db="EMBL/GenBank/DDBJ databases">
        <title>Trachymyrmex cornetzi WGS genome.</title>
        <authorList>
            <person name="Nygaard S."/>
            <person name="Hu H."/>
            <person name="Boomsma J."/>
            <person name="Zhang G."/>
        </authorList>
    </citation>
    <scope>NUCLEOTIDE SEQUENCE [LARGE SCALE GENOMIC DNA]</scope>
    <source>
        <strain evidence="1">Tcor2-1</strain>
        <tissue evidence="1">Whole body</tissue>
    </source>
</reference>
<sequence>SRPTTCFRTTNSDSTVIDLKKVYLDSSQHLRLRKLTLDDRLLPSVRGIRVEEARETVMILSRIDGCPIYIHTRQGVHIFIETRRV</sequence>
<dbReference type="AlphaFoldDB" id="A0A195EIK0"/>